<comment type="subcellular location">
    <subcellularLocation>
        <location evidence="1">Nucleus</location>
    </subcellularLocation>
</comment>
<dbReference type="Proteomes" id="UP000053766">
    <property type="component" value="Unassembled WGS sequence"/>
</dbReference>
<proteinExistence type="inferred from homology"/>
<dbReference type="PANTHER" id="PTHR45797">
    <property type="entry name" value="RAD54-LIKE"/>
    <property type="match status" value="1"/>
</dbReference>
<evidence type="ECO:0000256" key="3">
    <source>
        <dbReference type="ARBA" id="ARBA00022741"/>
    </source>
</evidence>
<dbReference type="OrthoDB" id="2020972at2759"/>
<dbReference type="GO" id="GO:0016887">
    <property type="term" value="F:ATP hydrolysis activity"/>
    <property type="evidence" value="ECO:0007669"/>
    <property type="project" value="InterPro"/>
</dbReference>
<sequence length="347" mass="39250">MKYIYSALKRYGQQRRTYVYRLILNNCMEKAIFNRQISKHGLQQRIVDDAQVDANITQKELETLLMYDESLDVTSGKWDTSDWNFDDEVLESVVKRRSEILAEEPFLHESLILEREEGLSEEEKKEAELWFAKEQIKDVSENKGTQSFETNTGEYIGRYSRIPAIQLPHTSSPFVSSMIDAAPLRSTPVPYMIDRIPESLPSSSYGSSFRVSNMKDSGGMRNVIDRGLCNENFRVPSFPGAVVAFEPSSNSRGSVQLITTDRSLCLPIVSHPTETRDIPANTEALLVRSADGVFLRLRNGLLLNAQGSIFDSHPTKAYPSINIQPKLPQPLNLPPSLKTYPDIIELD</sequence>
<keyword evidence="5" id="KW-0067">ATP-binding</keyword>
<dbReference type="STRING" id="29172.A0A0D8XNR6"/>
<gene>
    <name evidence="8" type="ORF">DICVIV_08523</name>
</gene>
<evidence type="ECO:0000256" key="1">
    <source>
        <dbReference type="ARBA" id="ARBA00004123"/>
    </source>
</evidence>
<keyword evidence="6" id="KW-0238">DNA-binding</keyword>
<evidence type="ECO:0000256" key="7">
    <source>
        <dbReference type="ARBA" id="ARBA00023242"/>
    </source>
</evidence>
<dbReference type="Gene3D" id="3.40.50.300">
    <property type="entry name" value="P-loop containing nucleotide triphosphate hydrolases"/>
    <property type="match status" value="1"/>
</dbReference>
<accession>A0A0D8XNR6</accession>
<dbReference type="GO" id="GO:0003677">
    <property type="term" value="F:DNA binding"/>
    <property type="evidence" value="ECO:0007669"/>
    <property type="project" value="UniProtKB-KW"/>
</dbReference>
<keyword evidence="4" id="KW-0378">Hydrolase</keyword>
<organism evidence="8 9">
    <name type="scientific">Dictyocaulus viviparus</name>
    <name type="common">Bovine lungworm</name>
    <dbReference type="NCBI Taxonomy" id="29172"/>
    <lineage>
        <taxon>Eukaryota</taxon>
        <taxon>Metazoa</taxon>
        <taxon>Ecdysozoa</taxon>
        <taxon>Nematoda</taxon>
        <taxon>Chromadorea</taxon>
        <taxon>Rhabditida</taxon>
        <taxon>Rhabditina</taxon>
        <taxon>Rhabditomorpha</taxon>
        <taxon>Strongyloidea</taxon>
        <taxon>Metastrongylidae</taxon>
        <taxon>Dictyocaulus</taxon>
    </lineage>
</organism>
<reference evidence="9" key="2">
    <citation type="journal article" date="2016" name="Sci. Rep.">
        <title>Dictyocaulus viviparus genome, variome and transcriptome elucidate lungworm biology and support future intervention.</title>
        <authorList>
            <person name="McNulty S.N."/>
            <person name="Strube C."/>
            <person name="Rosa B.A."/>
            <person name="Martin J.C."/>
            <person name="Tyagi R."/>
            <person name="Choi Y.J."/>
            <person name="Wang Q."/>
            <person name="Hallsworth Pepin K."/>
            <person name="Zhang X."/>
            <person name="Ozersky P."/>
            <person name="Wilson R.K."/>
            <person name="Sternberg P.W."/>
            <person name="Gasser R.B."/>
            <person name="Mitreva M."/>
        </authorList>
    </citation>
    <scope>NUCLEOTIDE SEQUENCE [LARGE SCALE GENOMIC DNA]</scope>
    <source>
        <strain evidence="9">HannoverDv2000</strain>
    </source>
</reference>
<keyword evidence="9" id="KW-1185">Reference proteome</keyword>
<protein>
    <submittedName>
        <fullName evidence="8">Uncharacterized protein</fullName>
    </submittedName>
</protein>
<dbReference type="EMBL" id="KN716408">
    <property type="protein sequence ID" value="KJH45444.1"/>
    <property type="molecule type" value="Genomic_DNA"/>
</dbReference>
<reference evidence="8 9" key="1">
    <citation type="submission" date="2013-11" db="EMBL/GenBank/DDBJ databases">
        <title>Draft genome of the bovine lungworm Dictyocaulus viviparus.</title>
        <authorList>
            <person name="Mitreva M."/>
        </authorList>
    </citation>
    <scope>NUCLEOTIDE SEQUENCE [LARGE SCALE GENOMIC DNA]</scope>
    <source>
        <strain evidence="8 9">HannoverDv2000</strain>
    </source>
</reference>
<name>A0A0D8XNR6_DICVI</name>
<comment type="similarity">
    <text evidence="2">Belongs to the SNF2/RAD54 helicase family.</text>
</comment>
<dbReference type="GO" id="GO:0004386">
    <property type="term" value="F:helicase activity"/>
    <property type="evidence" value="ECO:0007669"/>
    <property type="project" value="UniProtKB-KW"/>
</dbReference>
<evidence type="ECO:0000256" key="4">
    <source>
        <dbReference type="ARBA" id="ARBA00022806"/>
    </source>
</evidence>
<evidence type="ECO:0000256" key="5">
    <source>
        <dbReference type="ARBA" id="ARBA00022840"/>
    </source>
</evidence>
<keyword evidence="4" id="KW-0347">Helicase</keyword>
<evidence type="ECO:0000256" key="2">
    <source>
        <dbReference type="ARBA" id="ARBA00007025"/>
    </source>
</evidence>
<keyword evidence="3" id="KW-0547">Nucleotide-binding</keyword>
<dbReference type="InterPro" id="IPR044574">
    <property type="entry name" value="ARIP4-like"/>
</dbReference>
<dbReference type="GO" id="GO:0005524">
    <property type="term" value="F:ATP binding"/>
    <property type="evidence" value="ECO:0007669"/>
    <property type="project" value="UniProtKB-KW"/>
</dbReference>
<dbReference type="AlphaFoldDB" id="A0A0D8XNR6"/>
<evidence type="ECO:0000313" key="8">
    <source>
        <dbReference type="EMBL" id="KJH45444.1"/>
    </source>
</evidence>
<evidence type="ECO:0000256" key="6">
    <source>
        <dbReference type="ARBA" id="ARBA00023125"/>
    </source>
</evidence>
<dbReference type="GO" id="GO:0005634">
    <property type="term" value="C:nucleus"/>
    <property type="evidence" value="ECO:0007669"/>
    <property type="project" value="UniProtKB-SubCell"/>
</dbReference>
<dbReference type="PANTHER" id="PTHR45797:SF1">
    <property type="entry name" value="HELICASE ARIP4"/>
    <property type="match status" value="1"/>
</dbReference>
<dbReference type="InterPro" id="IPR027417">
    <property type="entry name" value="P-loop_NTPase"/>
</dbReference>
<evidence type="ECO:0000313" key="9">
    <source>
        <dbReference type="Proteomes" id="UP000053766"/>
    </source>
</evidence>
<keyword evidence="7" id="KW-0539">Nucleus</keyword>